<dbReference type="InterPro" id="IPR057468">
    <property type="entry name" value="HOIL-1/Sharpin_LTM"/>
</dbReference>
<dbReference type="GO" id="GO:0043123">
    <property type="term" value="P:positive regulation of canonical NF-kappaB signal transduction"/>
    <property type="evidence" value="ECO:0007669"/>
    <property type="project" value="TreeGrafter"/>
</dbReference>
<dbReference type="Ensembl" id="ENSZLMT00000011466.1">
    <property type="protein sequence ID" value="ENSZLMP00000011152.1"/>
    <property type="gene ID" value="ENSZLMG00000007779.1"/>
</dbReference>
<evidence type="ECO:0000259" key="8">
    <source>
        <dbReference type="PROSITE" id="PS50053"/>
    </source>
</evidence>
<dbReference type="InterPro" id="IPR036443">
    <property type="entry name" value="Znf_RanBP2_sf"/>
</dbReference>
<reference evidence="10" key="2">
    <citation type="submission" date="2025-09" db="UniProtKB">
        <authorList>
            <consortium name="Ensembl"/>
        </authorList>
    </citation>
    <scope>IDENTIFICATION</scope>
</reference>
<dbReference type="InterPro" id="IPR001876">
    <property type="entry name" value="Znf_RanBP2"/>
</dbReference>
<evidence type="ECO:0000256" key="6">
    <source>
        <dbReference type="PROSITE-ProRule" id="PRU00322"/>
    </source>
</evidence>
<dbReference type="Pfam" id="PF16764">
    <property type="entry name" value="Sharpin_PH"/>
    <property type="match status" value="1"/>
</dbReference>
<evidence type="ECO:0000256" key="7">
    <source>
        <dbReference type="SAM" id="MobiDB-lite"/>
    </source>
</evidence>
<evidence type="ECO:0000313" key="11">
    <source>
        <dbReference type="Proteomes" id="UP000694401"/>
    </source>
</evidence>
<dbReference type="Proteomes" id="UP000694401">
    <property type="component" value="Unassembled WGS sequence"/>
</dbReference>
<dbReference type="FunFam" id="3.10.20.90:FF:000130">
    <property type="entry name" value="SHANK-associated RH domain interactor"/>
    <property type="match status" value="1"/>
</dbReference>
<keyword evidence="4" id="KW-0833">Ubl conjugation pathway</keyword>
<evidence type="ECO:0000313" key="10">
    <source>
        <dbReference type="Ensembl" id="ENSZLMP00000011152.1"/>
    </source>
</evidence>
<reference evidence="10" key="1">
    <citation type="submission" date="2025-08" db="UniProtKB">
        <authorList>
            <consortium name="Ensembl"/>
        </authorList>
    </citation>
    <scope>IDENTIFICATION</scope>
</reference>
<dbReference type="AlphaFoldDB" id="A0A8D2PCD7"/>
<evidence type="ECO:0000256" key="5">
    <source>
        <dbReference type="ARBA" id="ARBA00022833"/>
    </source>
</evidence>
<keyword evidence="11" id="KW-1185">Reference proteome</keyword>
<evidence type="ECO:0008006" key="12">
    <source>
        <dbReference type="Google" id="ProtNLM"/>
    </source>
</evidence>
<name>A0A8D2PCD7_ZOSLA</name>
<dbReference type="CDD" id="cd01799">
    <property type="entry name" value="Ubl_HOIL1"/>
    <property type="match status" value="1"/>
</dbReference>
<dbReference type="PROSITE" id="PS01358">
    <property type="entry name" value="ZF_RANBP2_1"/>
    <property type="match status" value="1"/>
</dbReference>
<feature type="region of interest" description="Disordered" evidence="7">
    <location>
        <begin position="320"/>
        <end position="358"/>
    </location>
</feature>
<feature type="region of interest" description="Disordered" evidence="7">
    <location>
        <begin position="80"/>
        <end position="100"/>
    </location>
</feature>
<dbReference type="GO" id="GO:0043161">
    <property type="term" value="P:proteasome-mediated ubiquitin-dependent protein catabolic process"/>
    <property type="evidence" value="ECO:0007669"/>
    <property type="project" value="TreeGrafter"/>
</dbReference>
<keyword evidence="2" id="KW-0479">Metal-binding</keyword>
<dbReference type="InterPro" id="IPR011993">
    <property type="entry name" value="PH-like_dom_sf"/>
</dbReference>
<feature type="domain" description="RanBP2-type" evidence="9">
    <location>
        <begin position="295"/>
        <end position="325"/>
    </location>
</feature>
<dbReference type="InterPro" id="IPR000626">
    <property type="entry name" value="Ubiquitin-like_dom"/>
</dbReference>
<dbReference type="PANTHER" id="PTHR22770">
    <property type="entry name" value="UBIQUITIN CONJUGATING ENZYME 7 INTERACTING PROTEIN-RELATED"/>
    <property type="match status" value="1"/>
</dbReference>
<sequence length="358" mass="38303">MFSVPSLSLCSCVPIPVPSCLCAHVFLSCPCPVSVSLSHPCPHPCSSVPVPCRPCPQQPVAEFDLRDISYHVCGPASHELQLPPQGTGGTAGSPGPSGTEGTVVALRFPEEREAQQWWTVLSSSLREARRVPSPCPCVSLGVPNVPMSPEELALQLAEAVAFGDEVMAAQSAVALARRHAELSVSLRDKDRQGTEISLSVVVEDAASSAAITLRVQPHITIGTLKEQVFRELGFPALAQRWIIGQSLCRDGRSLSSYGIRGDGDTAFLFLLTATAAGLGRQQQAQSLLRAAGLGDASPGWPCPRCTFLNKPTRPGCEMCSSPRPEGYRVPGGHRPDPAEQQRLQREQDGTRQCQQVWS</sequence>
<keyword evidence="5" id="KW-0862">Zinc</keyword>
<dbReference type="PROSITE" id="PS50053">
    <property type="entry name" value="UBIQUITIN_2"/>
    <property type="match status" value="1"/>
</dbReference>
<dbReference type="Gene3D" id="2.30.30.380">
    <property type="entry name" value="Zn-finger domain of Sec23/24"/>
    <property type="match status" value="1"/>
</dbReference>
<evidence type="ECO:0000256" key="4">
    <source>
        <dbReference type="ARBA" id="ARBA00022786"/>
    </source>
</evidence>
<dbReference type="UniPathway" id="UPA00143"/>
<dbReference type="InterPro" id="IPR029071">
    <property type="entry name" value="Ubiquitin-like_domsf"/>
</dbReference>
<dbReference type="GO" id="GO:0004842">
    <property type="term" value="F:ubiquitin-protein transferase activity"/>
    <property type="evidence" value="ECO:0007669"/>
    <property type="project" value="TreeGrafter"/>
</dbReference>
<protein>
    <recommendedName>
        <fullName evidence="12">SHANK associated RH domain interactor</fullName>
    </recommendedName>
</protein>
<evidence type="ECO:0000256" key="1">
    <source>
        <dbReference type="ARBA" id="ARBA00004906"/>
    </source>
</evidence>
<evidence type="ECO:0000259" key="9">
    <source>
        <dbReference type="PROSITE" id="PS50199"/>
    </source>
</evidence>
<dbReference type="PROSITE" id="PS50199">
    <property type="entry name" value="ZF_RANBP2_2"/>
    <property type="match status" value="1"/>
</dbReference>
<accession>A0A8D2PCD7</accession>
<evidence type="ECO:0000256" key="2">
    <source>
        <dbReference type="ARBA" id="ARBA00022723"/>
    </source>
</evidence>
<dbReference type="GO" id="GO:0043130">
    <property type="term" value="F:ubiquitin binding"/>
    <property type="evidence" value="ECO:0007669"/>
    <property type="project" value="TreeGrafter"/>
</dbReference>
<organism evidence="10 11">
    <name type="scientific">Zosterops lateralis melanops</name>
    <dbReference type="NCBI Taxonomy" id="1220523"/>
    <lineage>
        <taxon>Eukaryota</taxon>
        <taxon>Metazoa</taxon>
        <taxon>Chordata</taxon>
        <taxon>Craniata</taxon>
        <taxon>Vertebrata</taxon>
        <taxon>Euteleostomi</taxon>
        <taxon>Archelosauria</taxon>
        <taxon>Archosauria</taxon>
        <taxon>Dinosauria</taxon>
        <taxon>Saurischia</taxon>
        <taxon>Theropoda</taxon>
        <taxon>Coelurosauria</taxon>
        <taxon>Aves</taxon>
        <taxon>Neognathae</taxon>
        <taxon>Neoaves</taxon>
        <taxon>Telluraves</taxon>
        <taxon>Australaves</taxon>
        <taxon>Passeriformes</taxon>
        <taxon>Sylvioidea</taxon>
        <taxon>Zosteropidae</taxon>
        <taxon>Zosterops</taxon>
    </lineage>
</organism>
<dbReference type="PANTHER" id="PTHR22770:SF45">
    <property type="entry name" value="RANBP-TYPE AND C3HC4-TYPE ZINC FINGER-CONTAINING PROTEIN 1"/>
    <property type="match status" value="1"/>
</dbReference>
<dbReference type="GO" id="GO:0008270">
    <property type="term" value="F:zinc ion binding"/>
    <property type="evidence" value="ECO:0007669"/>
    <property type="project" value="UniProtKB-KW"/>
</dbReference>
<proteinExistence type="predicted"/>
<feature type="domain" description="Ubiquitin-like" evidence="8">
    <location>
        <begin position="196"/>
        <end position="259"/>
    </location>
</feature>
<dbReference type="GO" id="GO:0097039">
    <property type="term" value="P:protein linear polyubiquitination"/>
    <property type="evidence" value="ECO:0007669"/>
    <property type="project" value="TreeGrafter"/>
</dbReference>
<dbReference type="SUPFAM" id="SSF90209">
    <property type="entry name" value="Ran binding protein zinc finger-like"/>
    <property type="match status" value="1"/>
</dbReference>
<keyword evidence="3 6" id="KW-0863">Zinc-finger</keyword>
<comment type="pathway">
    <text evidence="1">Protein modification; protein ubiquitination.</text>
</comment>
<evidence type="ECO:0000256" key="3">
    <source>
        <dbReference type="ARBA" id="ARBA00022771"/>
    </source>
</evidence>
<dbReference type="GO" id="GO:0071797">
    <property type="term" value="C:LUBAC complex"/>
    <property type="evidence" value="ECO:0007669"/>
    <property type="project" value="TreeGrafter"/>
</dbReference>
<dbReference type="Gene3D" id="3.10.20.90">
    <property type="entry name" value="Phosphatidylinositol 3-kinase Catalytic Subunit, Chain A, domain 1"/>
    <property type="match status" value="1"/>
</dbReference>
<dbReference type="Pfam" id="PF25393">
    <property type="entry name" value="LTM"/>
    <property type="match status" value="1"/>
</dbReference>
<dbReference type="SUPFAM" id="SSF54236">
    <property type="entry name" value="Ubiquitin-like"/>
    <property type="match status" value="1"/>
</dbReference>
<feature type="compositionally biased region" description="Basic and acidic residues" evidence="7">
    <location>
        <begin position="333"/>
        <end position="349"/>
    </location>
</feature>
<dbReference type="Gene3D" id="2.30.29.30">
    <property type="entry name" value="Pleckstrin-homology domain (PH domain)/Phosphotyrosine-binding domain (PTB)"/>
    <property type="match status" value="1"/>
</dbReference>
<dbReference type="InterPro" id="IPR051628">
    <property type="entry name" value="LUBAC_E3_Ligases"/>
</dbReference>
<dbReference type="InterPro" id="IPR031912">
    <property type="entry name" value="Sharpin_PH"/>
</dbReference>
<dbReference type="SMART" id="SM00547">
    <property type="entry name" value="ZnF_RBZ"/>
    <property type="match status" value="1"/>
</dbReference>